<proteinExistence type="predicted"/>
<dbReference type="SMART" id="SM00228">
    <property type="entry name" value="PDZ"/>
    <property type="match status" value="1"/>
</dbReference>
<reference evidence="7" key="1">
    <citation type="submission" date="2025-08" db="UniProtKB">
        <authorList>
            <consortium name="RefSeq"/>
        </authorList>
    </citation>
    <scope>IDENTIFICATION</scope>
</reference>
<evidence type="ECO:0000256" key="1">
    <source>
        <dbReference type="ARBA" id="ARBA00022468"/>
    </source>
</evidence>
<feature type="region of interest" description="Disordered" evidence="2">
    <location>
        <begin position="1063"/>
        <end position="1083"/>
    </location>
</feature>
<name>A0A7E6F4E7_9MOLL</name>
<feature type="region of interest" description="Disordered" evidence="2">
    <location>
        <begin position="369"/>
        <end position="409"/>
    </location>
</feature>
<feature type="compositionally biased region" description="Polar residues" evidence="2">
    <location>
        <begin position="375"/>
        <end position="384"/>
    </location>
</feature>
<evidence type="ECO:0000313" key="7">
    <source>
        <dbReference type="RefSeq" id="XP_036362656.1"/>
    </source>
</evidence>
<dbReference type="Pfam" id="PF17820">
    <property type="entry name" value="PDZ_6"/>
    <property type="match status" value="1"/>
</dbReference>
<dbReference type="RefSeq" id="XP_036362656.1">
    <property type="nucleotide sequence ID" value="XM_036506763.1"/>
</dbReference>
<feature type="domain" description="PDZ" evidence="4">
    <location>
        <begin position="140"/>
        <end position="225"/>
    </location>
</feature>
<feature type="compositionally biased region" description="Polar residues" evidence="2">
    <location>
        <begin position="398"/>
        <end position="409"/>
    </location>
</feature>
<dbReference type="PROSITE" id="PS50238">
    <property type="entry name" value="RHOGAP"/>
    <property type="match status" value="1"/>
</dbReference>
<dbReference type="PANTHER" id="PTHR23175">
    <property type="entry name" value="PDZ DOMAIN-CONTAINING PROTEIN"/>
    <property type="match status" value="1"/>
</dbReference>
<evidence type="ECO:0000259" key="5">
    <source>
        <dbReference type="PROSITE" id="PS50238"/>
    </source>
</evidence>
<dbReference type="InterPro" id="IPR041681">
    <property type="entry name" value="PH_9"/>
</dbReference>
<feature type="region of interest" description="Disordered" evidence="2">
    <location>
        <begin position="1674"/>
        <end position="1693"/>
    </location>
</feature>
<feature type="domain" description="PH" evidence="3">
    <location>
        <begin position="952"/>
        <end position="1061"/>
    </location>
</feature>
<dbReference type="PANTHER" id="PTHR23175:SF23">
    <property type="entry name" value="PDZ DOMAIN-CONTAINING PROTEIN"/>
    <property type="match status" value="1"/>
</dbReference>
<dbReference type="Pfam" id="PF15410">
    <property type="entry name" value="PH_9"/>
    <property type="match status" value="1"/>
</dbReference>
<dbReference type="InterPro" id="IPR036034">
    <property type="entry name" value="PDZ_sf"/>
</dbReference>
<dbReference type="SUPFAM" id="SSF48350">
    <property type="entry name" value="GTPase activation domain, GAP"/>
    <property type="match status" value="1"/>
</dbReference>
<organism evidence="6 7">
    <name type="scientific">Octopus sinensis</name>
    <name type="common">East Asian common octopus</name>
    <dbReference type="NCBI Taxonomy" id="2607531"/>
    <lineage>
        <taxon>Eukaryota</taxon>
        <taxon>Metazoa</taxon>
        <taxon>Spiralia</taxon>
        <taxon>Lophotrochozoa</taxon>
        <taxon>Mollusca</taxon>
        <taxon>Cephalopoda</taxon>
        <taxon>Coleoidea</taxon>
        <taxon>Octopodiformes</taxon>
        <taxon>Octopoda</taxon>
        <taxon>Incirrata</taxon>
        <taxon>Octopodidae</taxon>
        <taxon>Octopus</taxon>
    </lineage>
</organism>
<dbReference type="InterPro" id="IPR008936">
    <property type="entry name" value="Rho_GTPase_activation_prot"/>
</dbReference>
<dbReference type="Gene3D" id="2.30.42.10">
    <property type="match status" value="1"/>
</dbReference>
<dbReference type="InterPro" id="IPR001478">
    <property type="entry name" value="PDZ"/>
</dbReference>
<feature type="region of interest" description="Disordered" evidence="2">
    <location>
        <begin position="929"/>
        <end position="955"/>
    </location>
</feature>
<feature type="region of interest" description="Disordered" evidence="2">
    <location>
        <begin position="505"/>
        <end position="542"/>
    </location>
</feature>
<dbReference type="Gene3D" id="1.10.555.10">
    <property type="entry name" value="Rho GTPase activation protein"/>
    <property type="match status" value="1"/>
</dbReference>
<feature type="compositionally biased region" description="Low complexity" evidence="2">
    <location>
        <begin position="87"/>
        <end position="97"/>
    </location>
</feature>
<feature type="compositionally biased region" description="Basic residues" evidence="2">
    <location>
        <begin position="1095"/>
        <end position="1109"/>
    </location>
</feature>
<gene>
    <name evidence="7" type="primary">LOC115216751</name>
</gene>
<feature type="compositionally biased region" description="Basic residues" evidence="2">
    <location>
        <begin position="1982"/>
        <end position="1992"/>
    </location>
</feature>
<dbReference type="GO" id="GO:0005096">
    <property type="term" value="F:GTPase activator activity"/>
    <property type="evidence" value="ECO:0007669"/>
    <property type="project" value="UniProtKB-KW"/>
</dbReference>
<dbReference type="InterPro" id="IPR000198">
    <property type="entry name" value="RhoGAP_dom"/>
</dbReference>
<dbReference type="Pfam" id="PF00620">
    <property type="entry name" value="RhoGAP"/>
    <property type="match status" value="1"/>
</dbReference>
<sequence>MLKIILSTDKPSRKIQLLRNWGREKLPFRRSGMTTTVIEQCTTIGTLCTTTISTIYTTVSDTTEHSSVFEETSPHYIGQVDGDNPISSSGSATTTSSVLTSWSGPHTVIVPRTEAGFGFTLRHFIVYPPESSTISQTQDGASIADENDPEVRRHKRTKLSDLEPMDTIFVKHVKEDSPAELAGLNTGDRIVSVNGEPVTGKTYSQVISLIQSSDSSLKLLVVPKNEDILQMAYKNTAYNQTSADTFISSHSTSTPVISVKPAVHSQSALKETTVYLPDRVKERKVSFTFGENQHSDPIFSTTTIKEINPSPLVTSTSFSSGISLQREPLVPDNMNKAAFLDRKREFEQRAAQTSDQKIDSYSFGLYFPPKKDQQKSNSIDNIYMSSSGSNSRRRTSRENVLQSRESFENVSRSESYFQSPLYNAKDSRQTFSTTLRTISSENKMLPRSQTTSSLSSFANTFSPGLSAKTDFLTNDHSSTVEASKATTTHSTPIHSAVASVVHPPLQISPLNRPNSHSIYQSSNSSNGVFNRSLNSREEPSPQSRHVIYKTMGGTPVLNKTSLNAPSTAPVLPVSYNQRPVLIQRKSQMEFTPCAVGSSSSNNITTTTNTLNNQNSIGVTPVRTICVVSSKRDTQSPSSVPLSPSNRYKTEIEKITSRTKFESVATRAAQFESKPSEVSLPSPVIPLNYKQHRTTERLLSQDNYKTYTCTPVQSPAERTTTYKAALTKSLSTPVSPNQDTTPVQLEKKLLDTYSRYDSTPSMNNCSSECYVTDGPCITRSEGKDFKPTTKPSYITSINATVNNSTWRPSPKTLIFKRIKSTDSTLLNMSSCAENKESFFSHSTFESDQVTLRKKTEDLSPEQDAVKLQRRTSYLMATAKERSDLNTPLQSINKFNSITPDKLSLPIYDSSSQTVQSKKLKSSILIEEKTNSSIAEEPSRSDFTPSQSSSPPKEAKKEGCLSCKNAIIDGKRSSDRSWKPCLVLLKGQELYLSDKRKDNNSVNSEFDQPVSIKSSSVDVATDYTKKKNVFRLTTNNHTSEFLFQAEDYETMWSWIQALRSSSDSEIDYETTPTSVPNVKSSPQMPVKSSKKLQVLSFRHKMTHSPSTRRRKTNEDGTKSKSWKEKIRFKNKGNSQPPAPEEATGSFGVHLELCTPSPYKESIPFVIDLCTSIVETRGLKVIGVYRIPGNKLVISNMQEEFNKGLEYINQENEKWQDVNVISSLLKSFFQKLPEPLVTNELYQSFITANQIENPQKRMLTLKKVIHQLPDVHFETFRHLALHLRKVADHSYINKMCARNLAIVLGPTLVRRHDEDVQAMAIDMSHQCRIIESVILHPDWFFSSWDVDNHVPVDENGAAEVPTGTVSPMAQASTPDDDLDESEETNPLEIVADMIAAAKNKNRIKKTKGLDETDSTPPGPKYEERNIDAEIAKFHSNKALANSMELQSDGSQSQLDTISYSSRLTSEHKASVSSLSIGFDDYTDSEVFSKSSNPHLARQFSDESLLEKSDELEFSYGLQKTFSHSLESNLQSKQEFLKKVQEQHKRECEVREKESKKFDQEYLRTKHEMELEDKHSLEELLNPRKIWYSTNYPYNAVYAKPYDSLDSYQLQGKSWSTSKAIEPVSGGKYFVSVGNSKISDRTSYLNTGFDNAKRSNSLETIIDTGQVWPSPLSIVARKTQDRELSPQNDSDLGLTRRNSLRRGSLDSMIDFYDKKENRLSWASTDSEDGSDLLTSLTSTFDQKLQILLNPKYKLNGSSRPRPPSNIGVSPYSAMKNNEIVPSNSNVYDCTSESLELAQAESTRMLNLGLAYSRQAKKNTDVFDSFRDPSLHRSQKPETKIGIASRFTRSNSSPTAHVLGERAIITHGAAPIAASHLASSSELVQRRSNGGGLCTEYIDSKLSNLGKIYSLSPSASSSPPKDCHSKKNLKSSCNKNNCFNGGYRSENTRKNFRDSASGQQLWTPRSTVMAKVNTAAKPRSNSPPPLARRKVRGKRRHTVGGSEHYNALVLLLQRKDDPSRAILKEAFQPTPKIKEVHDYSPLAWLQAYSLQTGSSDSSFSAQPAIEQTLRK</sequence>
<evidence type="ECO:0000256" key="2">
    <source>
        <dbReference type="SAM" id="MobiDB-lite"/>
    </source>
</evidence>
<dbReference type="SMART" id="SM00324">
    <property type="entry name" value="RhoGAP"/>
    <property type="match status" value="1"/>
</dbReference>
<feature type="compositionally biased region" description="Polar residues" evidence="2">
    <location>
        <begin position="1360"/>
        <end position="1370"/>
    </location>
</feature>
<dbReference type="InterPro" id="IPR041489">
    <property type="entry name" value="PDZ_6"/>
</dbReference>
<dbReference type="PROSITE" id="PS50003">
    <property type="entry name" value="PH_DOMAIN"/>
    <property type="match status" value="1"/>
</dbReference>
<feature type="domain" description="Rho-GAP" evidence="5">
    <location>
        <begin position="1146"/>
        <end position="1338"/>
    </location>
</feature>
<feature type="region of interest" description="Disordered" evidence="2">
    <location>
        <begin position="75"/>
        <end position="97"/>
    </location>
</feature>
<dbReference type="GO" id="GO:0007165">
    <property type="term" value="P:signal transduction"/>
    <property type="evidence" value="ECO:0007669"/>
    <property type="project" value="InterPro"/>
</dbReference>
<dbReference type="Gene3D" id="2.30.29.30">
    <property type="entry name" value="Pleckstrin-homology domain (PH domain)/Phosphotyrosine-binding domain (PTB)"/>
    <property type="match status" value="1"/>
</dbReference>
<feature type="region of interest" description="Disordered" evidence="2">
    <location>
        <begin position="132"/>
        <end position="152"/>
    </location>
</feature>
<feature type="compositionally biased region" description="Polar residues" evidence="2">
    <location>
        <begin position="1068"/>
        <end position="1081"/>
    </location>
</feature>
<dbReference type="PROSITE" id="PS50106">
    <property type="entry name" value="PDZ"/>
    <property type="match status" value="1"/>
</dbReference>
<evidence type="ECO:0000259" key="3">
    <source>
        <dbReference type="PROSITE" id="PS50003"/>
    </source>
</evidence>
<feature type="region of interest" description="Disordered" evidence="2">
    <location>
        <begin position="1349"/>
        <end position="1379"/>
    </location>
</feature>
<dbReference type="SMART" id="SM00233">
    <property type="entry name" value="PH"/>
    <property type="match status" value="1"/>
</dbReference>
<protein>
    <submittedName>
        <fullName evidence="7">Rho GTPase-activating protein 21 isoform X1</fullName>
    </submittedName>
</protein>
<accession>A0A7E6F4E7</accession>
<dbReference type="SUPFAM" id="SSF50729">
    <property type="entry name" value="PH domain-like"/>
    <property type="match status" value="1"/>
</dbReference>
<dbReference type="SUPFAM" id="SSF50156">
    <property type="entry name" value="PDZ domain-like"/>
    <property type="match status" value="1"/>
</dbReference>
<feature type="region of interest" description="Disordered" evidence="2">
    <location>
        <begin position="1970"/>
        <end position="1992"/>
    </location>
</feature>
<keyword evidence="1" id="KW-0343">GTPase activation</keyword>
<feature type="region of interest" description="Disordered" evidence="2">
    <location>
        <begin position="1095"/>
        <end position="1141"/>
    </location>
</feature>
<feature type="compositionally biased region" description="Low complexity" evidence="2">
    <location>
        <begin position="514"/>
        <end position="526"/>
    </location>
</feature>
<keyword evidence="6" id="KW-1185">Reference proteome</keyword>
<dbReference type="InterPro" id="IPR011993">
    <property type="entry name" value="PH-like_dom_sf"/>
</dbReference>
<feature type="compositionally biased region" description="Polar residues" evidence="2">
    <location>
        <begin position="939"/>
        <end position="949"/>
    </location>
</feature>
<dbReference type="InterPro" id="IPR001849">
    <property type="entry name" value="PH_domain"/>
</dbReference>
<evidence type="ECO:0000313" key="6">
    <source>
        <dbReference type="Proteomes" id="UP000515154"/>
    </source>
</evidence>
<feature type="compositionally biased region" description="Basic and acidic residues" evidence="2">
    <location>
        <begin position="1110"/>
        <end position="1125"/>
    </location>
</feature>
<dbReference type="Proteomes" id="UP000515154">
    <property type="component" value="Linkage group LG10"/>
</dbReference>
<evidence type="ECO:0000259" key="4">
    <source>
        <dbReference type="PROSITE" id="PS50106"/>
    </source>
</evidence>